<dbReference type="SMART" id="SM00116">
    <property type="entry name" value="CBS"/>
    <property type="match status" value="2"/>
</dbReference>
<dbReference type="SUPFAM" id="SSF54631">
    <property type="entry name" value="CBS-domain pair"/>
    <property type="match status" value="1"/>
</dbReference>
<evidence type="ECO:0000256" key="2">
    <source>
        <dbReference type="ARBA" id="ARBA00009476"/>
    </source>
</evidence>
<dbReference type="CDD" id="cd04591">
    <property type="entry name" value="CBS_pair_voltage-gated_CLC_euk_bac"/>
    <property type="match status" value="1"/>
</dbReference>
<dbReference type="GeneID" id="109703996"/>
<keyword evidence="10 14" id="KW-0472">Membrane</keyword>
<protein>
    <recommendedName>
        <fullName evidence="14">Chloride channel protein</fullName>
    </recommendedName>
</protein>
<feature type="transmembrane region" description="Helical" evidence="14">
    <location>
        <begin position="142"/>
        <end position="168"/>
    </location>
</feature>
<feature type="transmembrane region" description="Helical" evidence="14">
    <location>
        <begin position="348"/>
        <end position="365"/>
    </location>
</feature>
<evidence type="ECO:0000256" key="9">
    <source>
        <dbReference type="ARBA" id="ARBA00023122"/>
    </source>
</evidence>
<evidence type="ECO:0000256" key="5">
    <source>
        <dbReference type="ARBA" id="ARBA00022737"/>
    </source>
</evidence>
<feature type="transmembrane region" description="Helical" evidence="14">
    <location>
        <begin position="461"/>
        <end position="487"/>
    </location>
</feature>
<proteinExistence type="inferred from homology"/>
<dbReference type="SUPFAM" id="SSF81340">
    <property type="entry name" value="Clc chloride channel"/>
    <property type="match status" value="1"/>
</dbReference>
<evidence type="ECO:0000259" key="15">
    <source>
        <dbReference type="PROSITE" id="PS51371"/>
    </source>
</evidence>
<feature type="domain" description="CBS" evidence="15">
    <location>
        <begin position="658"/>
        <end position="718"/>
    </location>
</feature>
<dbReference type="InterPro" id="IPR001807">
    <property type="entry name" value="ClC"/>
</dbReference>
<dbReference type="PANTHER" id="PTHR11689:SF92">
    <property type="entry name" value="CHLORIDE CHANNEL-LIKE PROTEIN CLC-G-RELATED"/>
    <property type="match status" value="1"/>
</dbReference>
<dbReference type="InterPro" id="IPR000644">
    <property type="entry name" value="CBS_dom"/>
</dbReference>
<keyword evidence="6" id="KW-0407">Ion channel</keyword>
<evidence type="ECO:0000256" key="14">
    <source>
        <dbReference type="RuleBase" id="RU361221"/>
    </source>
</evidence>
<evidence type="ECO:0000256" key="3">
    <source>
        <dbReference type="ARBA" id="ARBA00022448"/>
    </source>
</evidence>
<organism evidence="16 17">
    <name type="scientific">Ananas comosus</name>
    <name type="common">Pineapple</name>
    <name type="synonym">Ananas ananas</name>
    <dbReference type="NCBI Taxonomy" id="4615"/>
    <lineage>
        <taxon>Eukaryota</taxon>
        <taxon>Viridiplantae</taxon>
        <taxon>Streptophyta</taxon>
        <taxon>Embryophyta</taxon>
        <taxon>Tracheophyta</taxon>
        <taxon>Spermatophyta</taxon>
        <taxon>Magnoliopsida</taxon>
        <taxon>Liliopsida</taxon>
        <taxon>Poales</taxon>
        <taxon>Bromeliaceae</taxon>
        <taxon>Bromelioideae</taxon>
        <taxon>Ananas</taxon>
    </lineage>
</organism>
<evidence type="ECO:0000256" key="8">
    <source>
        <dbReference type="ARBA" id="ARBA00023065"/>
    </source>
</evidence>
<keyword evidence="4 14" id="KW-0812">Transmembrane</keyword>
<dbReference type="PRINTS" id="PR01120">
    <property type="entry name" value="CLCHANNELPLT"/>
</dbReference>
<dbReference type="AlphaFoldDB" id="A0A6P5EB40"/>
<evidence type="ECO:0000313" key="16">
    <source>
        <dbReference type="Proteomes" id="UP000515123"/>
    </source>
</evidence>
<dbReference type="GO" id="GO:0005247">
    <property type="term" value="F:voltage-gated chloride channel activity"/>
    <property type="evidence" value="ECO:0007669"/>
    <property type="project" value="InterPro"/>
</dbReference>
<dbReference type="PRINTS" id="PR00762">
    <property type="entry name" value="CLCHANNEL"/>
</dbReference>
<keyword evidence="6" id="KW-0851">Voltage-gated channel</keyword>
<dbReference type="Pfam" id="PF00654">
    <property type="entry name" value="Voltage_CLC"/>
    <property type="match status" value="1"/>
</dbReference>
<evidence type="ECO:0000256" key="10">
    <source>
        <dbReference type="ARBA" id="ARBA00023136"/>
    </source>
</evidence>
<dbReference type="InterPro" id="IPR002251">
    <property type="entry name" value="Cl_channel_pln"/>
</dbReference>
<dbReference type="OrthoDB" id="428525at2759"/>
<feature type="transmembrane region" description="Helical" evidence="14">
    <location>
        <begin position="425"/>
        <end position="449"/>
    </location>
</feature>
<feature type="transmembrane region" description="Helical" evidence="14">
    <location>
        <begin position="258"/>
        <end position="281"/>
    </location>
</feature>
<feature type="transmembrane region" description="Helical" evidence="14">
    <location>
        <begin position="385"/>
        <end position="405"/>
    </location>
</feature>
<comment type="subcellular location">
    <subcellularLocation>
        <location evidence="1 14">Membrane</location>
        <topology evidence="1 14">Multi-pass membrane protein</topology>
    </subcellularLocation>
</comment>
<dbReference type="InterPro" id="IPR014743">
    <property type="entry name" value="Cl-channel_core"/>
</dbReference>
<evidence type="ECO:0000256" key="7">
    <source>
        <dbReference type="ARBA" id="ARBA00022989"/>
    </source>
</evidence>
<evidence type="ECO:0000256" key="1">
    <source>
        <dbReference type="ARBA" id="ARBA00004141"/>
    </source>
</evidence>
<evidence type="ECO:0000256" key="4">
    <source>
        <dbReference type="ARBA" id="ARBA00022692"/>
    </source>
</evidence>
<evidence type="ECO:0000256" key="6">
    <source>
        <dbReference type="ARBA" id="ARBA00022882"/>
    </source>
</evidence>
<keyword evidence="12 14" id="KW-0868">Chloride</keyword>
<dbReference type="Pfam" id="PF00571">
    <property type="entry name" value="CBS"/>
    <property type="match status" value="1"/>
</dbReference>
<comment type="similarity">
    <text evidence="2 14">Belongs to the chloride channel (TC 2.A.49) family.</text>
</comment>
<sequence length="742" mass="80408">MAMAAEKESTGEVDLESALLPSSSVESLPLLAHSTRSRQHSHLRSLRRSASNTTSQIAIVGSDPCPIESLDYELIENEEFLQQDWRSRGRAHILRYVVLKWTLCFLLGALAGAAGFLTNLAIENIAGVKFVVTSNMMLADRHLWAFGVFAASNFVLTMFAAVITAFFAPAAAGSGIPEVKAYLNGVDAPEIFSPRTLAVKVVGCIAAVSSSLHVGKAGPLVHTGACIASILGQGGSRKYRLTCKWLRYFKNDRDRRDLVTCGSAAGVAAAFRAPVGGVLFALEAVSSWWRSALLWRAFFTTAVVAVVLRALIDICHRGKCGLFGKGGLIMFDVTSDTIAYHLPDLPPVIILGIGGGILGSFYNFFLEKVLRAYNLINEKGYGYKLLLAATISICTSCCIFGLPWLASCSPCPTGISEACPSIGSYGIAAPSGLFIPVILTGATYGRLVGMLMGSRSTLDHSLFAVLGSASLLGGSMRMTVSVCVILLELTNNLLLLPLVMLVLLISKTVADALNANIYDILVKLKGFPYLETHAEPYMRQLTVSDVVTGPLLMFNGIEKVGNIVHVLKTTGHHGFPVVDEPPFSDSSVLYGLILRAHLLILLKKRVFLPSRSLFGIDVSKQFSADDFAKRGSGKHDDIEDIKLTAEDMEMFIDLHPFTNTSPYTVVETMSLAKALILFREVGLRHLLVVPKSSSRAPVVGILTRHDFMPEHVLGLHPSLLKSRWKRLRFGKTSLNKVFCDLC</sequence>
<feature type="transmembrane region" description="Helical" evidence="14">
    <location>
        <begin position="96"/>
        <end position="122"/>
    </location>
</feature>
<keyword evidence="9 13" id="KW-0129">CBS domain</keyword>
<dbReference type="PANTHER" id="PTHR11689">
    <property type="entry name" value="CHLORIDE CHANNEL PROTEIN CLC FAMILY MEMBER"/>
    <property type="match status" value="1"/>
</dbReference>
<reference evidence="17" key="2">
    <citation type="submission" date="2025-08" db="UniProtKB">
        <authorList>
            <consortium name="RefSeq"/>
        </authorList>
    </citation>
    <scope>IDENTIFICATION</scope>
    <source>
        <tissue evidence="17">Leaf</tissue>
    </source>
</reference>
<evidence type="ECO:0000313" key="17">
    <source>
        <dbReference type="RefSeq" id="XP_020080337.1"/>
    </source>
</evidence>
<feature type="transmembrane region" description="Helical" evidence="14">
    <location>
        <begin position="323"/>
        <end position="342"/>
    </location>
</feature>
<accession>A0A6P5EB40</accession>
<dbReference type="GO" id="GO:0034707">
    <property type="term" value="C:chloride channel complex"/>
    <property type="evidence" value="ECO:0007669"/>
    <property type="project" value="UniProtKB-KW"/>
</dbReference>
<dbReference type="InterPro" id="IPR051280">
    <property type="entry name" value="Cl-channel/antiporter"/>
</dbReference>
<keyword evidence="16" id="KW-1185">Reference proteome</keyword>
<reference evidence="16" key="1">
    <citation type="journal article" date="2015" name="Nat. Genet.">
        <title>The pineapple genome and the evolution of CAM photosynthesis.</title>
        <authorList>
            <person name="Ming R."/>
            <person name="VanBuren R."/>
            <person name="Wai C.M."/>
            <person name="Tang H."/>
            <person name="Schatz M.C."/>
            <person name="Bowers J.E."/>
            <person name="Lyons E."/>
            <person name="Wang M.L."/>
            <person name="Chen J."/>
            <person name="Biggers E."/>
            <person name="Zhang J."/>
            <person name="Huang L."/>
            <person name="Zhang L."/>
            <person name="Miao W."/>
            <person name="Zhang J."/>
            <person name="Ye Z."/>
            <person name="Miao C."/>
            <person name="Lin Z."/>
            <person name="Wang H."/>
            <person name="Zhou H."/>
            <person name="Yim W.C."/>
            <person name="Priest H.D."/>
            <person name="Zheng C."/>
            <person name="Woodhouse M."/>
            <person name="Edger P.P."/>
            <person name="Guyot R."/>
            <person name="Guo H.B."/>
            <person name="Guo H."/>
            <person name="Zheng G."/>
            <person name="Singh R."/>
            <person name="Sharma A."/>
            <person name="Min X."/>
            <person name="Zheng Y."/>
            <person name="Lee H."/>
            <person name="Gurtowski J."/>
            <person name="Sedlazeck F.J."/>
            <person name="Harkess A."/>
            <person name="McKain M.R."/>
            <person name="Liao Z."/>
            <person name="Fang J."/>
            <person name="Liu J."/>
            <person name="Zhang X."/>
            <person name="Zhang Q."/>
            <person name="Hu W."/>
            <person name="Qin Y."/>
            <person name="Wang K."/>
            <person name="Chen L.Y."/>
            <person name="Shirley N."/>
            <person name="Lin Y.R."/>
            <person name="Liu L.Y."/>
            <person name="Hernandez A.G."/>
            <person name="Wright C.L."/>
            <person name="Bulone V."/>
            <person name="Tuskan G.A."/>
            <person name="Heath K."/>
            <person name="Zee F."/>
            <person name="Moore P.H."/>
            <person name="Sunkar R."/>
            <person name="Leebens-Mack J.H."/>
            <person name="Mockler T."/>
            <person name="Bennetzen J.L."/>
            <person name="Freeling M."/>
            <person name="Sankoff D."/>
            <person name="Paterson A.H."/>
            <person name="Zhu X."/>
            <person name="Yang X."/>
            <person name="Smith J.A."/>
            <person name="Cushman J.C."/>
            <person name="Paull R.E."/>
            <person name="Yu Q."/>
        </authorList>
    </citation>
    <scope>NUCLEOTIDE SEQUENCE [LARGE SCALE GENOMIC DNA]</scope>
    <source>
        <strain evidence="16">cv. F153</strain>
    </source>
</reference>
<name>A0A6P5EB40_ANACO</name>
<feature type="transmembrane region" description="Helical" evidence="14">
    <location>
        <begin position="493"/>
        <end position="513"/>
    </location>
</feature>
<keyword evidence="3 14" id="KW-0813">Transport</keyword>
<gene>
    <name evidence="17" type="primary">LOC109703996</name>
</gene>
<keyword evidence="7 14" id="KW-1133">Transmembrane helix</keyword>
<evidence type="ECO:0000256" key="11">
    <source>
        <dbReference type="ARBA" id="ARBA00023173"/>
    </source>
</evidence>
<dbReference type="InterPro" id="IPR046342">
    <property type="entry name" value="CBS_dom_sf"/>
</dbReference>
<dbReference type="Gene3D" id="3.10.580.10">
    <property type="entry name" value="CBS-domain"/>
    <property type="match status" value="1"/>
</dbReference>
<dbReference type="Gene3D" id="1.10.3080.10">
    <property type="entry name" value="Clc chloride channel"/>
    <property type="match status" value="1"/>
</dbReference>
<evidence type="ECO:0000256" key="13">
    <source>
        <dbReference type="PROSITE-ProRule" id="PRU00703"/>
    </source>
</evidence>
<keyword evidence="11" id="KW-0869">Chloride channel</keyword>
<evidence type="ECO:0000256" key="12">
    <source>
        <dbReference type="ARBA" id="ARBA00023214"/>
    </source>
</evidence>
<dbReference type="Proteomes" id="UP000515123">
    <property type="component" value="Linkage group 2"/>
</dbReference>
<keyword evidence="8 14" id="KW-0406">Ion transport</keyword>
<keyword evidence="5" id="KW-0677">Repeat</keyword>
<dbReference type="PROSITE" id="PS51371">
    <property type="entry name" value="CBS"/>
    <property type="match status" value="1"/>
</dbReference>
<feature type="transmembrane region" description="Helical" evidence="14">
    <location>
        <begin position="293"/>
        <end position="311"/>
    </location>
</feature>
<dbReference type="RefSeq" id="XP_020080337.1">
    <property type="nucleotide sequence ID" value="XM_020224748.1"/>
</dbReference>
<dbReference type="GO" id="GO:0009705">
    <property type="term" value="C:plant-type vacuole membrane"/>
    <property type="evidence" value="ECO:0007669"/>
    <property type="project" value="TreeGrafter"/>
</dbReference>
<dbReference type="FunFam" id="1.10.3080.10:FF:000004">
    <property type="entry name" value="Chloride channel ClC3"/>
    <property type="match status" value="1"/>
</dbReference>